<accession>A0ABR1UVJ8</accession>
<dbReference type="InterPro" id="IPR027417">
    <property type="entry name" value="P-loop_NTPase"/>
</dbReference>
<dbReference type="InterPro" id="IPR056884">
    <property type="entry name" value="NPHP3-like_N"/>
</dbReference>
<dbReference type="PANTHER" id="PTHR10039:SF5">
    <property type="entry name" value="NACHT DOMAIN-CONTAINING PROTEIN"/>
    <property type="match status" value="1"/>
</dbReference>
<dbReference type="PANTHER" id="PTHR10039">
    <property type="entry name" value="AMELOGENIN"/>
    <property type="match status" value="1"/>
</dbReference>
<gene>
    <name evidence="5" type="ORF">PG997_015045</name>
</gene>
<evidence type="ECO:0000259" key="3">
    <source>
        <dbReference type="Pfam" id="PF24883"/>
    </source>
</evidence>
<organism evidence="5 6">
    <name type="scientific">Apiospora hydei</name>
    <dbReference type="NCBI Taxonomy" id="1337664"/>
    <lineage>
        <taxon>Eukaryota</taxon>
        <taxon>Fungi</taxon>
        <taxon>Dikarya</taxon>
        <taxon>Ascomycota</taxon>
        <taxon>Pezizomycotina</taxon>
        <taxon>Sordariomycetes</taxon>
        <taxon>Xylariomycetidae</taxon>
        <taxon>Amphisphaeriales</taxon>
        <taxon>Apiosporaceae</taxon>
        <taxon>Apiospora</taxon>
    </lineage>
</organism>
<dbReference type="InterPro" id="IPR056693">
    <property type="entry name" value="DUF7791"/>
</dbReference>
<evidence type="ECO:0000313" key="6">
    <source>
        <dbReference type="Proteomes" id="UP001433268"/>
    </source>
</evidence>
<keyword evidence="1" id="KW-0677">Repeat</keyword>
<evidence type="ECO:0008006" key="7">
    <source>
        <dbReference type="Google" id="ProtNLM"/>
    </source>
</evidence>
<evidence type="ECO:0000256" key="1">
    <source>
        <dbReference type="ARBA" id="ARBA00022737"/>
    </source>
</evidence>
<feature type="domain" description="DUF7791" evidence="4">
    <location>
        <begin position="519"/>
        <end position="592"/>
    </location>
</feature>
<dbReference type="Gene3D" id="3.40.50.300">
    <property type="entry name" value="P-loop containing nucleotide triphosphate hydrolases"/>
    <property type="match status" value="1"/>
</dbReference>
<evidence type="ECO:0000259" key="4">
    <source>
        <dbReference type="Pfam" id="PF25053"/>
    </source>
</evidence>
<dbReference type="RefSeq" id="XP_066661547.1">
    <property type="nucleotide sequence ID" value="XM_066819359.1"/>
</dbReference>
<dbReference type="GeneID" id="92052419"/>
<dbReference type="Proteomes" id="UP001433268">
    <property type="component" value="Unassembled WGS sequence"/>
</dbReference>
<dbReference type="Pfam" id="PF24883">
    <property type="entry name" value="NPHP3_N"/>
    <property type="match status" value="1"/>
</dbReference>
<keyword evidence="6" id="KW-1185">Reference proteome</keyword>
<proteinExistence type="predicted"/>
<name>A0ABR1UVJ8_9PEZI</name>
<feature type="domain" description="Nephrocystin 3-like N-terminal" evidence="3">
    <location>
        <begin position="211"/>
        <end position="384"/>
    </location>
</feature>
<feature type="compositionally biased region" description="Basic and acidic residues" evidence="2">
    <location>
        <begin position="88"/>
        <end position="98"/>
    </location>
</feature>
<reference evidence="5 6" key="1">
    <citation type="submission" date="2023-01" db="EMBL/GenBank/DDBJ databases">
        <title>Analysis of 21 Apiospora genomes using comparative genomics revels a genus with tremendous synthesis potential of carbohydrate active enzymes and secondary metabolites.</title>
        <authorList>
            <person name="Sorensen T."/>
        </authorList>
    </citation>
    <scope>NUCLEOTIDE SEQUENCE [LARGE SCALE GENOMIC DNA]</scope>
    <source>
        <strain evidence="5 6">CBS 114990</strain>
    </source>
</reference>
<comment type="caution">
    <text evidence="5">The sequence shown here is derived from an EMBL/GenBank/DDBJ whole genome shotgun (WGS) entry which is preliminary data.</text>
</comment>
<dbReference type="SUPFAM" id="SSF52540">
    <property type="entry name" value="P-loop containing nucleoside triphosphate hydrolases"/>
    <property type="match status" value="1"/>
</dbReference>
<sequence>MEALAAIGLASNLLQFIELGFKLAKKARGIHQSSSGSTEEDTSHLRSGDLRYCFRMCRRGSPIKPATGEDSSKGPTLQGQSVQGYNQEHLEEQGEARSGHPAGSRPKWTQYSIATSDEGTQLQSISTQISSLREDLSRNCHNTAIVTELYEVLEKPRQSLIKMRQHQILESLRFDSMRDREEGISEAHEATYDWILAPEGSFATSAHESTSRRFQSWLQQNGGIFFIMGKPGAGKSVLMKTISGHENFHRLLATPSNESQIVVAKFFFWNAGSNHQKSFQGLIRSLLHSILSQAPDLIPAAFPKEWEETKQFSGQSWTAHHDHKKINAVFEELIHSELLYRDRKLAFLIDGLDELEGDHRHMVERIRSWSSTGGDNLKICVSSREWNVFTDGFSDCEGLQLQMLTHDDMFRTAKDTLAGNNDFKRLEAPTEELEAFASSLVEKAEGVFLWTSLVLRLLQDGLSDGDEMRQLQNKLDVLPTELEDLFQHMLTSISRGVKRDRNSDPAEVLASEMQGMARAEADEYLQKKISKLRKRLTGRCKCLLEIRQSENHTPCYNESVHLAHRKVKEYIEGDQPVSLLTRFTAGIKWEADHLRTLAAHIKFMVKSGHTFIGWPHPKDPYCHQDEDCEGPSTCATENFAIWFTRELSITLAVLRYNKTSTPICIIDFLKDISTLVEHFKDEGNLFKSTCSKGAFYAKCGAAHIHGYHKIRPQRLWPFLTCSHGQDAGTHISIPHIAGFAAIPEFFGTGLSDIGFAPKQTHDSAGLIRCTAFRQFKKFDDDSHPEKRRAEILDRILDQDLRIDRTPYGCSYKNPVEKGYDWTVWQVMLCQRILGHSDELYPEDWNSLFKKLLGRGIDIKFCLRVHHSLREGHLKEYPPATYPFWDLEDGGSNTYGWVDSDRPDHGPLAIFLLAEDSKLARMAKERGGVLSLADLFEWMGIRLEESQKANIKVPLIPCLDGWKLARQMALRIYEDDKNSSCGILRRMVRDTPDILVDSKDNSDNGSSMTSDDDPNNALYMAYTRWIRVP</sequence>
<evidence type="ECO:0000313" key="5">
    <source>
        <dbReference type="EMBL" id="KAK8062948.1"/>
    </source>
</evidence>
<evidence type="ECO:0000256" key="2">
    <source>
        <dbReference type="SAM" id="MobiDB-lite"/>
    </source>
</evidence>
<dbReference type="EMBL" id="JAQQWN010000010">
    <property type="protein sequence ID" value="KAK8062948.1"/>
    <property type="molecule type" value="Genomic_DNA"/>
</dbReference>
<dbReference type="Pfam" id="PF25053">
    <property type="entry name" value="DUF7791"/>
    <property type="match status" value="1"/>
</dbReference>
<feature type="compositionally biased region" description="Polar residues" evidence="2">
    <location>
        <begin position="73"/>
        <end position="86"/>
    </location>
</feature>
<feature type="region of interest" description="Disordered" evidence="2">
    <location>
        <begin position="63"/>
        <end position="107"/>
    </location>
</feature>
<protein>
    <recommendedName>
        <fullName evidence="7">NACHT domain-containing protein</fullName>
    </recommendedName>
</protein>